<dbReference type="InterPro" id="IPR003618">
    <property type="entry name" value="TFIIS_cen_dom"/>
</dbReference>
<dbReference type="InterPro" id="IPR001965">
    <property type="entry name" value="Znf_PHD"/>
</dbReference>
<feature type="compositionally biased region" description="Basic and acidic residues" evidence="5">
    <location>
        <begin position="780"/>
        <end position="789"/>
    </location>
</feature>
<dbReference type="GO" id="GO:0005634">
    <property type="term" value="C:nucleus"/>
    <property type="evidence" value="ECO:0007669"/>
    <property type="project" value="TreeGrafter"/>
</dbReference>
<keyword evidence="9" id="KW-1185">Reference proteome</keyword>
<dbReference type="PROSITE" id="PS50016">
    <property type="entry name" value="ZF_PHD_2"/>
    <property type="match status" value="1"/>
</dbReference>
<dbReference type="PROSITE" id="PS51321">
    <property type="entry name" value="TFIIS_CENTRAL"/>
    <property type="match status" value="1"/>
</dbReference>
<dbReference type="CDD" id="cd15552">
    <property type="entry name" value="PHD_PHF3_like"/>
    <property type="match status" value="1"/>
</dbReference>
<keyword evidence="1" id="KW-0479">Metal-binding</keyword>
<evidence type="ECO:0000256" key="4">
    <source>
        <dbReference type="PROSITE-ProRule" id="PRU00146"/>
    </source>
</evidence>
<dbReference type="Gene3D" id="1.10.472.30">
    <property type="entry name" value="Transcription elongation factor S-II, central domain"/>
    <property type="match status" value="1"/>
</dbReference>
<sequence>DTQCILQEEDLKTHSNNTRRKSQRQMDKEIKEEAERIRLENQALMRKELLEAGKTPESVVCLPETTTSPPSGRPKRERKVPAHLITGDYESSLLPTLLSSRNVSAGKVGPPKEETDEDNEDEDSGDWNSEDDPERLWCICNQPHNNRFMICCDSCMDWFHGKCVGITKKMGKDMEEASRVWKCPKCTDPPVSSTTVPPQKPTSTTTLTPPPKKQTTPKGKKEEAKRKSYLSQKKYLRTCYVCEKLPRLNSIFCSDDCISKHAQKAKALLQKNRPKASPDKIQVLVMEPKTNTMLNGPNGPTEGILEGWLKSHPTFHVVMPTSLPTSKFYGYLSYKLFNLCLYLIFLLESYRHSSTKKSQQPLRSVVHSTTPSNKVIQISPDGSRLVPVKKSSEEIREAEIKKVQKSLQQHILKESISKKLSQASSAHRGGHSFKPRPKEVLSSKSPPIRKSSPPPPHPPTILSSPPPAPAINPKPIRANVVKGFYEALSQRLSKVTDVQLKGDDLQVLVEEIEESLFRFYNKDVSSKYKAKYRSLVFNIKDEKNTGFFRKIVSRQISTKDLVALTPEDMANKELQRWRQNELKNDIEKIKSHELDMIQLGSKFVMKSHKGEIAIEGEEAAGATSSSSAANNPPLKLPEEINVSDIIISSSRKKDTIEGPKTWDHGTHEFEPTCDVCNGKKTLDEFLTIKIAKEQKEGKIRGEISKNSKSSSSSKHSTSSSRDRDRKRSHSKDKKHSSSSSSKHKEHKRSRSRDSKRSFKDTSKHSSKSEPRSSHSSKHSRRDDERDSSRSHKSSSKSHKSKSSHDSSKSTSHNEARKKSLEEIWSSKHSGSETNKKLKKPKKTIENAIKSTTISSDPPQLSDQPNPPSDAVVSSTVTIKTPESVSTENCPIVWKGDLNMPDVAKFSVTAHQVSGTTDYLTMDLKPLLKIVGRIDPASVWEYIAKMKESPNKEVLLIRLEPMTEDEKAPYLSFFNYLQNRNRFGVVGDSTGKSVKDCYILPLGATQTVHNCMLPFEGPGLEFLKSDMLLALIVRGKRKKAQDYPVVPPSYGQHSKIQKVKILDDIPSTFEEPPDIKASGEIVSFLPQICMTIIFLIGDLKSEIPLPIYDPIKAPTSDDNEIYDPEIAFPDEPKRRKTDDPKFSDEEDSEAPNALHPLTSSGGGFTAKLAQLTAEIEMQKQEINSIEKNIKKPEVSRDPRQQKLSNMTDEDLMLRPKKCWISRAHHPLRATYTSQCSSNDGPSSVSTASTPS</sequence>
<dbReference type="SMART" id="SM00249">
    <property type="entry name" value="PHD"/>
    <property type="match status" value="1"/>
</dbReference>
<evidence type="ECO:0000313" key="8">
    <source>
        <dbReference type="EMBL" id="QQP58108.1"/>
    </source>
</evidence>
<name>A0A7T8KLH5_CALRO</name>
<feature type="compositionally biased region" description="Basic residues" evidence="5">
    <location>
        <begin position="726"/>
        <end position="750"/>
    </location>
</feature>
<feature type="compositionally biased region" description="Low complexity" evidence="5">
    <location>
        <begin position="619"/>
        <end position="629"/>
    </location>
</feature>
<feature type="compositionally biased region" description="Basic and acidic residues" evidence="5">
    <location>
        <begin position="1186"/>
        <end position="1199"/>
    </location>
</feature>
<dbReference type="Pfam" id="PF07744">
    <property type="entry name" value="SPOC"/>
    <property type="match status" value="1"/>
</dbReference>
<dbReference type="CDD" id="cd22581">
    <property type="entry name" value="SPOC_PPS-like"/>
    <property type="match status" value="1"/>
</dbReference>
<evidence type="ECO:0000313" key="9">
    <source>
        <dbReference type="Proteomes" id="UP000595437"/>
    </source>
</evidence>
<dbReference type="PANTHER" id="PTHR11477">
    <property type="entry name" value="TRANSCRIPTION FACTOR S-II ZINC FINGER DOMAIN-CONTAINING PROTEIN"/>
    <property type="match status" value="1"/>
</dbReference>
<dbReference type="GO" id="GO:0008270">
    <property type="term" value="F:zinc ion binding"/>
    <property type="evidence" value="ECO:0007669"/>
    <property type="project" value="UniProtKB-KW"/>
</dbReference>
<dbReference type="Pfam" id="PF07500">
    <property type="entry name" value="TFIIS_M"/>
    <property type="match status" value="1"/>
</dbReference>
<feature type="region of interest" description="Disordered" evidence="5">
    <location>
        <begin position="418"/>
        <end position="474"/>
    </location>
</feature>
<feature type="compositionally biased region" description="Polar residues" evidence="5">
    <location>
        <begin position="356"/>
        <end position="376"/>
    </location>
</feature>
<feature type="compositionally biased region" description="Polar residues" evidence="5">
    <location>
        <begin position="848"/>
        <end position="863"/>
    </location>
</feature>
<dbReference type="AlphaFoldDB" id="A0A7T8KLH5"/>
<feature type="region of interest" description="Disordered" evidence="5">
    <location>
        <begin position="52"/>
        <end position="79"/>
    </location>
</feature>
<dbReference type="Pfam" id="PF00628">
    <property type="entry name" value="PHD"/>
    <property type="match status" value="1"/>
</dbReference>
<feature type="region of interest" description="Disordered" evidence="5">
    <location>
        <begin position="617"/>
        <end position="636"/>
    </location>
</feature>
<feature type="region of interest" description="Disordered" evidence="5">
    <location>
        <begin position="356"/>
        <end position="390"/>
    </location>
</feature>
<dbReference type="InterPro" id="IPR011011">
    <property type="entry name" value="Znf_FYVE_PHD"/>
</dbReference>
<organism evidence="8 9">
    <name type="scientific">Caligus rogercresseyi</name>
    <name type="common">Sea louse</name>
    <dbReference type="NCBI Taxonomy" id="217165"/>
    <lineage>
        <taxon>Eukaryota</taxon>
        <taxon>Metazoa</taxon>
        <taxon>Ecdysozoa</taxon>
        <taxon>Arthropoda</taxon>
        <taxon>Crustacea</taxon>
        <taxon>Multicrustacea</taxon>
        <taxon>Hexanauplia</taxon>
        <taxon>Copepoda</taxon>
        <taxon>Siphonostomatoida</taxon>
        <taxon>Caligidae</taxon>
        <taxon>Caligus</taxon>
    </lineage>
</organism>
<proteinExistence type="predicted"/>
<feature type="region of interest" description="Disordered" evidence="5">
    <location>
        <begin position="1183"/>
        <end position="1208"/>
    </location>
</feature>
<feature type="domain" description="TFIIS central" evidence="7">
    <location>
        <begin position="476"/>
        <end position="597"/>
    </location>
</feature>
<keyword evidence="2 4" id="KW-0863">Zinc-finger</keyword>
<dbReference type="Proteomes" id="UP000595437">
    <property type="component" value="Chromosome 2"/>
</dbReference>
<keyword evidence="3" id="KW-0862">Zinc</keyword>
<dbReference type="InterPro" id="IPR012921">
    <property type="entry name" value="SPOC_C"/>
</dbReference>
<feature type="compositionally biased region" description="Low complexity" evidence="5">
    <location>
        <begin position="706"/>
        <end position="719"/>
    </location>
</feature>
<feature type="region of interest" description="Disordered" evidence="5">
    <location>
        <begin position="1113"/>
        <end position="1160"/>
    </location>
</feature>
<evidence type="ECO:0000259" key="7">
    <source>
        <dbReference type="PROSITE" id="PS51321"/>
    </source>
</evidence>
<feature type="non-terminal residue" evidence="8">
    <location>
        <position position="1"/>
    </location>
</feature>
<evidence type="ECO:0000256" key="5">
    <source>
        <dbReference type="SAM" id="MobiDB-lite"/>
    </source>
</evidence>
<dbReference type="EMBL" id="CP045891">
    <property type="protein sequence ID" value="QQP58108.1"/>
    <property type="molecule type" value="Genomic_DNA"/>
</dbReference>
<evidence type="ECO:0000256" key="3">
    <source>
        <dbReference type="ARBA" id="ARBA00022833"/>
    </source>
</evidence>
<feature type="compositionally biased region" description="Basic and acidic residues" evidence="5">
    <location>
        <begin position="751"/>
        <end position="772"/>
    </location>
</feature>
<feature type="region of interest" description="Disordered" evidence="5">
    <location>
        <begin position="1"/>
        <end position="33"/>
    </location>
</feature>
<dbReference type="SUPFAM" id="SSF57903">
    <property type="entry name" value="FYVE/PHD zinc finger"/>
    <property type="match status" value="1"/>
</dbReference>
<feature type="region of interest" description="Disordered" evidence="5">
    <location>
        <begin position="651"/>
        <end position="670"/>
    </location>
</feature>
<feature type="compositionally biased region" description="Polar residues" evidence="5">
    <location>
        <begin position="1229"/>
        <end position="1250"/>
    </location>
</feature>
<dbReference type="InterPro" id="IPR019786">
    <property type="entry name" value="Zinc_finger_PHD-type_CS"/>
</dbReference>
<evidence type="ECO:0000256" key="2">
    <source>
        <dbReference type="ARBA" id="ARBA00022771"/>
    </source>
</evidence>
<feature type="compositionally biased region" description="Basic and acidic residues" evidence="5">
    <location>
        <begin position="1129"/>
        <end position="1142"/>
    </location>
</feature>
<feature type="region of interest" description="Disordered" evidence="5">
    <location>
        <begin position="1228"/>
        <end position="1250"/>
    </location>
</feature>
<feature type="compositionally biased region" description="Low complexity" evidence="5">
    <location>
        <begin position="442"/>
        <end position="451"/>
    </location>
</feature>
<dbReference type="Gene3D" id="3.30.40.10">
    <property type="entry name" value="Zinc/RING finger domain, C3HC4 (zinc finger)"/>
    <property type="match status" value="1"/>
</dbReference>
<dbReference type="PANTHER" id="PTHR11477:SF51">
    <property type="entry name" value="PROTEIN PARTNER OF SNF, ISOFORM B"/>
    <property type="match status" value="1"/>
</dbReference>
<feature type="compositionally biased region" description="Low complexity" evidence="5">
    <location>
        <begin position="188"/>
        <end position="217"/>
    </location>
</feature>
<evidence type="ECO:0000256" key="1">
    <source>
        <dbReference type="ARBA" id="ARBA00022723"/>
    </source>
</evidence>
<reference evidence="9" key="1">
    <citation type="submission" date="2021-01" db="EMBL/GenBank/DDBJ databases">
        <title>Caligus Genome Assembly.</title>
        <authorList>
            <person name="Gallardo-Escarate C."/>
        </authorList>
    </citation>
    <scope>NUCLEOTIDE SEQUENCE [LARGE SCALE GENOMIC DNA]</scope>
</reference>
<feature type="compositionally biased region" description="Basic and acidic residues" evidence="5">
    <location>
        <begin position="802"/>
        <end position="835"/>
    </location>
</feature>
<dbReference type="InterPro" id="IPR037259">
    <property type="entry name" value="BRK_sf"/>
</dbReference>
<dbReference type="PROSITE" id="PS01359">
    <property type="entry name" value="ZF_PHD_1"/>
    <property type="match status" value="1"/>
</dbReference>
<dbReference type="GO" id="GO:0006351">
    <property type="term" value="P:DNA-templated transcription"/>
    <property type="evidence" value="ECO:0007669"/>
    <property type="project" value="InterPro"/>
</dbReference>
<feature type="compositionally biased region" description="Acidic residues" evidence="5">
    <location>
        <begin position="114"/>
        <end position="131"/>
    </location>
</feature>
<feature type="region of interest" description="Disordered" evidence="5">
    <location>
        <begin position="698"/>
        <end position="875"/>
    </location>
</feature>
<dbReference type="Gene3D" id="3.40.5.120">
    <property type="match status" value="1"/>
</dbReference>
<feature type="domain" description="PHD-type" evidence="6">
    <location>
        <begin position="135"/>
        <end position="189"/>
    </location>
</feature>
<dbReference type="SUPFAM" id="SSF46942">
    <property type="entry name" value="Elongation factor TFIIS domain 2"/>
    <property type="match status" value="1"/>
</dbReference>
<dbReference type="InterPro" id="IPR013083">
    <property type="entry name" value="Znf_RING/FYVE/PHD"/>
</dbReference>
<dbReference type="InterPro" id="IPR019787">
    <property type="entry name" value="Znf_PHD-finger"/>
</dbReference>
<feature type="region of interest" description="Disordered" evidence="5">
    <location>
        <begin position="100"/>
        <end position="131"/>
    </location>
</feature>
<dbReference type="SUPFAM" id="SSF160481">
    <property type="entry name" value="BRK domain-like"/>
    <property type="match status" value="1"/>
</dbReference>
<feature type="region of interest" description="Disordered" evidence="5">
    <location>
        <begin position="188"/>
        <end position="226"/>
    </location>
</feature>
<feature type="compositionally biased region" description="Basic residues" evidence="5">
    <location>
        <begin position="790"/>
        <end position="801"/>
    </location>
</feature>
<feature type="compositionally biased region" description="Basic and acidic residues" evidence="5">
    <location>
        <begin position="24"/>
        <end position="33"/>
    </location>
</feature>
<dbReference type="InterPro" id="IPR036575">
    <property type="entry name" value="TFIIS_cen_dom_sf"/>
</dbReference>
<dbReference type="OrthoDB" id="1884872at2759"/>
<evidence type="ECO:0000259" key="6">
    <source>
        <dbReference type="PROSITE" id="PS50016"/>
    </source>
</evidence>
<protein>
    <submittedName>
        <fullName evidence="8">AGAP004866PAlike</fullName>
    </submittedName>
</protein>
<feature type="compositionally biased region" description="Pro residues" evidence="5">
    <location>
        <begin position="452"/>
        <end position="472"/>
    </location>
</feature>
<accession>A0A7T8KLH5</accession>
<dbReference type="SMART" id="SM00510">
    <property type="entry name" value="TFS2M"/>
    <property type="match status" value="1"/>
</dbReference>
<gene>
    <name evidence="8" type="ORF">FKW44_003321</name>
</gene>